<dbReference type="PRINTS" id="PR01345">
    <property type="entry name" value="CERVTRCPTASE"/>
</dbReference>
<feature type="non-terminal residue" evidence="1">
    <location>
        <position position="1"/>
    </location>
</feature>
<dbReference type="EMBL" id="KL225266">
    <property type="protein sequence ID" value="KFW70298.1"/>
    <property type="molecule type" value="Genomic_DNA"/>
</dbReference>
<dbReference type="PANTHER" id="PTHR33332">
    <property type="entry name" value="REVERSE TRANSCRIPTASE DOMAIN-CONTAINING PROTEIN"/>
    <property type="match status" value="1"/>
</dbReference>
<dbReference type="AlphaFoldDB" id="A0A093NZU7"/>
<sequence length="246" mass="28140">RDLEKLEKWAHVNLMRFNKAKCKVLHLGRGNPCYQDRLGDEGVESSPAEKDLGVLVDEKLDMSQQCALAAQKANRILGCIKSSVASRSREVILPLSSALVRPHLEYCVQLWSPQHKKDTDLLERVQRRATKMIRGMEHLSYEERLRELGLFSLGKRRLLGDLIAACQYVKGAYKKDGGRLFSRACCDRTRGNGFKVKGGRFRLDIRRKCFTLRVVKHWHRLPREVVDAPSLETFKVRLDGALSDLL</sequence>
<accession>A0A093NZU7</accession>
<evidence type="ECO:0008006" key="3">
    <source>
        <dbReference type="Google" id="ProtNLM"/>
    </source>
</evidence>
<keyword evidence="2" id="KW-1185">Reference proteome</keyword>
<gene>
    <name evidence="1" type="ORF">AS28_03486</name>
</gene>
<dbReference type="Proteomes" id="UP000054081">
    <property type="component" value="Unassembled WGS sequence"/>
</dbReference>
<evidence type="ECO:0000313" key="2">
    <source>
        <dbReference type="Proteomes" id="UP000054081"/>
    </source>
</evidence>
<organism evidence="1 2">
    <name type="scientific">Pygoscelis adeliae</name>
    <name type="common">Adelie penguin</name>
    <dbReference type="NCBI Taxonomy" id="9238"/>
    <lineage>
        <taxon>Eukaryota</taxon>
        <taxon>Metazoa</taxon>
        <taxon>Chordata</taxon>
        <taxon>Craniata</taxon>
        <taxon>Vertebrata</taxon>
        <taxon>Euteleostomi</taxon>
        <taxon>Archelosauria</taxon>
        <taxon>Archosauria</taxon>
        <taxon>Dinosauria</taxon>
        <taxon>Saurischia</taxon>
        <taxon>Theropoda</taxon>
        <taxon>Coelurosauria</taxon>
        <taxon>Aves</taxon>
        <taxon>Neognathae</taxon>
        <taxon>Neoaves</taxon>
        <taxon>Aequornithes</taxon>
        <taxon>Sphenisciformes</taxon>
        <taxon>Spheniscidae</taxon>
        <taxon>Pygoscelis</taxon>
    </lineage>
</organism>
<name>A0A093NZU7_PYGAD</name>
<reference evidence="1 2" key="1">
    <citation type="submission" date="2014-04" db="EMBL/GenBank/DDBJ databases">
        <title>Genome evolution of avian class.</title>
        <authorList>
            <person name="Zhang G."/>
            <person name="Li C."/>
        </authorList>
    </citation>
    <scope>NUCLEOTIDE SEQUENCE [LARGE SCALE GENOMIC DNA]</scope>
    <source>
        <strain evidence="1">BGI_AS28</strain>
    </source>
</reference>
<evidence type="ECO:0000313" key="1">
    <source>
        <dbReference type="EMBL" id="KFW70298.1"/>
    </source>
</evidence>
<proteinExistence type="predicted"/>
<protein>
    <recommendedName>
        <fullName evidence="3">Reverse transcriptase domain-containing protein</fullName>
    </recommendedName>
</protein>
<feature type="non-terminal residue" evidence="1">
    <location>
        <position position="246"/>
    </location>
</feature>